<dbReference type="GO" id="GO:0005886">
    <property type="term" value="C:plasma membrane"/>
    <property type="evidence" value="ECO:0007669"/>
    <property type="project" value="TreeGrafter"/>
</dbReference>
<name>A0A0W8G4F1_9ZZZZ</name>
<dbReference type="Pfam" id="PF00437">
    <property type="entry name" value="T2SSE"/>
    <property type="match status" value="1"/>
</dbReference>
<dbReference type="PANTHER" id="PTHR30258">
    <property type="entry name" value="TYPE II SECRETION SYSTEM PROTEIN GSPE-RELATED"/>
    <property type="match status" value="1"/>
</dbReference>
<dbReference type="Gene3D" id="3.40.50.300">
    <property type="entry name" value="P-loop containing nucleotide triphosphate hydrolases"/>
    <property type="match status" value="1"/>
</dbReference>
<dbReference type="AlphaFoldDB" id="A0A0W8G4F1"/>
<sequence>MMQPRKRLRLGEMLVAAGLLTDEQLRQALAAGKKSGLKLGQQLVRQGMVKESDIVEVVSRQMSIEKYSPEKYPVDSSLAGVIPSELAVKNRLAPLLHRGHLLKVAMADPLDIGAIEDIEIYKNCEVEPVICTERELAQLTGVIYGMSAGIEGVLESIESMSIDTEAAPEADMEDMQVSSLENMAGEAPVVRLVNSLLSQAVREGASDVHISPERESVAIRFRVDGKLKPVPSPPKQMVMPIVSRIKILARLDIAVTRVPQDGRFTIMMERKEINVRVSTLPTIYGENVVMRLLDMSSGGLLISDLGMAEDDMARIRSVIDKPHGLFLSTGPTGSGKSTSLFAILREINSPDINIVTLEDPVEYRMDGIRQVQLNRRAGMTFASGLRSILRQDPDVVMVGEIRDGETAGIAVQAALTGHRVLATVHTNDAAGAVARLMDMGIEPFLVASTLVVAFAQRLVRRICPHCKEAYTPSRETLKFWGLEDAGQTEFVRGRGCFMCGESGYKGRVGIFEILVMDTDIADMIIGRKSAQEITRFAVDNGRLRLLKDDARMKILEGKTTFEEALGAVVV</sequence>
<evidence type="ECO:0000256" key="1">
    <source>
        <dbReference type="ARBA" id="ARBA00022741"/>
    </source>
</evidence>
<evidence type="ECO:0000259" key="3">
    <source>
        <dbReference type="PROSITE" id="PS00662"/>
    </source>
</evidence>
<dbReference type="PANTHER" id="PTHR30258:SF2">
    <property type="entry name" value="COMG OPERON PROTEIN 1"/>
    <property type="match status" value="1"/>
</dbReference>
<reference evidence="4" key="1">
    <citation type="journal article" date="2015" name="Proc. Natl. Acad. Sci. U.S.A.">
        <title>Networks of energetic and metabolic interactions define dynamics in microbial communities.</title>
        <authorList>
            <person name="Embree M."/>
            <person name="Liu J.K."/>
            <person name="Al-Bassam M.M."/>
            <person name="Zengler K."/>
        </authorList>
    </citation>
    <scope>NUCLEOTIDE SEQUENCE</scope>
</reference>
<dbReference type="InterPro" id="IPR007831">
    <property type="entry name" value="T2SS_GspE_N"/>
</dbReference>
<protein>
    <submittedName>
        <fullName evidence="4">Type iv fimbrial assembly, atpase pilb</fullName>
    </submittedName>
</protein>
<dbReference type="InterPro" id="IPR027417">
    <property type="entry name" value="P-loop_NTPase"/>
</dbReference>
<accession>A0A0W8G4F1</accession>
<feature type="domain" description="Bacterial type II secretion system protein E" evidence="3">
    <location>
        <begin position="389"/>
        <end position="403"/>
    </location>
</feature>
<dbReference type="Gene3D" id="3.30.300.160">
    <property type="entry name" value="Type II secretion system, protein E, N-terminal domain"/>
    <property type="match status" value="1"/>
</dbReference>
<organism evidence="4">
    <name type="scientific">hydrocarbon metagenome</name>
    <dbReference type="NCBI Taxonomy" id="938273"/>
    <lineage>
        <taxon>unclassified sequences</taxon>
        <taxon>metagenomes</taxon>
        <taxon>ecological metagenomes</taxon>
    </lineage>
</organism>
<dbReference type="Pfam" id="PF05157">
    <property type="entry name" value="MshEN"/>
    <property type="match status" value="1"/>
</dbReference>
<dbReference type="SUPFAM" id="SSF52540">
    <property type="entry name" value="P-loop containing nucleoside triphosphate hydrolases"/>
    <property type="match status" value="1"/>
</dbReference>
<keyword evidence="2" id="KW-0067">ATP-binding</keyword>
<dbReference type="EMBL" id="LNQE01000276">
    <property type="protein sequence ID" value="KUG27916.1"/>
    <property type="molecule type" value="Genomic_DNA"/>
</dbReference>
<dbReference type="PROSITE" id="PS00662">
    <property type="entry name" value="T2SP_E"/>
    <property type="match status" value="1"/>
</dbReference>
<keyword evidence="1" id="KW-0547">Nucleotide-binding</keyword>
<dbReference type="InterPro" id="IPR001482">
    <property type="entry name" value="T2SS/T4SS_dom"/>
</dbReference>
<gene>
    <name evidence="4" type="ORF">ASZ90_002246</name>
</gene>
<dbReference type="GO" id="GO:0005524">
    <property type="term" value="F:ATP binding"/>
    <property type="evidence" value="ECO:0007669"/>
    <property type="project" value="UniProtKB-KW"/>
</dbReference>
<dbReference type="Gene3D" id="3.30.450.90">
    <property type="match status" value="1"/>
</dbReference>
<evidence type="ECO:0000313" key="4">
    <source>
        <dbReference type="EMBL" id="KUG27916.1"/>
    </source>
</evidence>
<dbReference type="InterPro" id="IPR037257">
    <property type="entry name" value="T2SS_E_N_sf"/>
</dbReference>
<evidence type="ECO:0000256" key="2">
    <source>
        <dbReference type="ARBA" id="ARBA00022840"/>
    </source>
</evidence>
<dbReference type="GO" id="GO:0016887">
    <property type="term" value="F:ATP hydrolysis activity"/>
    <property type="evidence" value="ECO:0007669"/>
    <property type="project" value="TreeGrafter"/>
</dbReference>
<dbReference type="SUPFAM" id="SSF160246">
    <property type="entry name" value="EspE N-terminal domain-like"/>
    <property type="match status" value="1"/>
</dbReference>
<dbReference type="FunFam" id="3.40.50.300:FF:000398">
    <property type="entry name" value="Type IV pilus assembly ATPase PilB"/>
    <property type="match status" value="1"/>
</dbReference>
<dbReference type="CDD" id="cd01129">
    <property type="entry name" value="PulE-GspE-like"/>
    <property type="match status" value="1"/>
</dbReference>
<dbReference type="FunFam" id="3.30.450.90:FF:000001">
    <property type="entry name" value="Type II secretion system ATPase GspE"/>
    <property type="match status" value="1"/>
</dbReference>
<comment type="caution">
    <text evidence="4">The sequence shown here is derived from an EMBL/GenBank/DDBJ whole genome shotgun (WGS) entry which is preliminary data.</text>
</comment>
<proteinExistence type="predicted"/>